<dbReference type="KEGG" id="lho:LOOC260_122570"/>
<dbReference type="PANTHER" id="PTHR10363:SF2">
    <property type="entry name" value="BLEOMYCIN HYDROLASE"/>
    <property type="match status" value="1"/>
</dbReference>
<dbReference type="HOGENOM" id="CLU_038600_0_1_9"/>
<dbReference type="AlphaFoldDB" id="A0A0A1GX84"/>
<gene>
    <name evidence="7" type="ORF">LOOC260_122570</name>
</gene>
<accession>A0A0A1GX84</accession>
<dbReference type="GO" id="GO:0006508">
    <property type="term" value="P:proteolysis"/>
    <property type="evidence" value="ECO:0007669"/>
    <property type="project" value="UniProtKB-KW"/>
</dbReference>
<dbReference type="PANTHER" id="PTHR10363">
    <property type="entry name" value="BLEOMYCIN HYDROLASE"/>
    <property type="match status" value="1"/>
</dbReference>
<organism evidence="7 8">
    <name type="scientific">Paucilactobacillus hokkaidonensis JCM 18461</name>
    <dbReference type="NCBI Taxonomy" id="1291742"/>
    <lineage>
        <taxon>Bacteria</taxon>
        <taxon>Bacillati</taxon>
        <taxon>Bacillota</taxon>
        <taxon>Bacilli</taxon>
        <taxon>Lactobacillales</taxon>
        <taxon>Lactobacillaceae</taxon>
        <taxon>Paucilactobacillus</taxon>
    </lineage>
</organism>
<feature type="active site" evidence="6">
    <location>
        <position position="364"/>
    </location>
</feature>
<feature type="active site" evidence="6">
    <location>
        <position position="385"/>
    </location>
</feature>
<dbReference type="Pfam" id="PF03051">
    <property type="entry name" value="Peptidase_C1_2"/>
    <property type="match status" value="1"/>
</dbReference>
<dbReference type="Proteomes" id="UP000031620">
    <property type="component" value="Chromosome"/>
</dbReference>
<keyword evidence="4 5" id="KW-0788">Thiol protease</keyword>
<evidence type="ECO:0000313" key="7">
    <source>
        <dbReference type="EMBL" id="BAP86762.1"/>
    </source>
</evidence>
<keyword evidence="5 7" id="KW-0031">Aminopeptidase</keyword>
<evidence type="ECO:0000256" key="4">
    <source>
        <dbReference type="ARBA" id="ARBA00022807"/>
    </source>
</evidence>
<evidence type="ECO:0000256" key="3">
    <source>
        <dbReference type="ARBA" id="ARBA00022801"/>
    </source>
</evidence>
<evidence type="ECO:0000256" key="6">
    <source>
        <dbReference type="PIRSR" id="PIRSR005700-1"/>
    </source>
</evidence>
<dbReference type="GO" id="GO:0070005">
    <property type="term" value="F:cysteine-type aminopeptidase activity"/>
    <property type="evidence" value="ECO:0007669"/>
    <property type="project" value="InterPro"/>
</dbReference>
<dbReference type="STRING" id="1291742.LOOC260_122570"/>
<dbReference type="GO" id="GO:0043418">
    <property type="term" value="P:homocysteine catabolic process"/>
    <property type="evidence" value="ECO:0007669"/>
    <property type="project" value="TreeGrafter"/>
</dbReference>
<dbReference type="CDD" id="cd00585">
    <property type="entry name" value="Peptidase_C1B"/>
    <property type="match status" value="1"/>
</dbReference>
<feature type="active site" evidence="6">
    <location>
        <position position="72"/>
    </location>
</feature>
<dbReference type="SUPFAM" id="SSF54001">
    <property type="entry name" value="Cysteine proteinases"/>
    <property type="match status" value="1"/>
</dbReference>
<comment type="similarity">
    <text evidence="5">Belongs to the peptidase C1 family.</text>
</comment>
<comment type="subcellular location">
    <subcellularLocation>
        <location evidence="1">Cytoplasm</location>
    </subcellularLocation>
</comment>
<protein>
    <recommendedName>
        <fullName evidence="5">Aminopeptidase</fullName>
    </recommendedName>
</protein>
<dbReference type="Gene3D" id="3.90.70.10">
    <property type="entry name" value="Cysteine proteinases"/>
    <property type="match status" value="1"/>
</dbReference>
<sequence length="440" mass="50868">MGKKQALTPTMIADFHNDFVSRETANVISRSVMKNGINASSEDQQVSQRLNRVFSLEVKTGQVSNQKHSGRCWLFATLNTLRHEFAVQNNIQDFELSQNYLFFWDRVERANTFLQNILDTAEKDVKDREVAFYLSMASSDGGQWDMAASLVEKYGLVPSYVMPETFNTNNTTEIDDVMNLKLRKDALTLRSMVEQQATQKEIEFARNKMISEIYKLSAYAFGEPPVKFDLEYRDDDQKYHRTADLTPQKFYQDYFKMQLTDYVVVTNAPDHDYNRLYALPSQDNVAGGMPIQFLNVEMDVLRQTAIAQLEDGETVWFGNDVLQQLDRKRGLLDSKLYRRGELLDVDLEMTKAQRLAYGQAEVTHAMTLTGVNLVEEKPNRWKVENSWGKENGEKGYFVMSDQWFEDYTYEVVVNKKYLTTEQQKIAAAKPEILSAWDSLQ</sequence>
<dbReference type="GO" id="GO:0009636">
    <property type="term" value="P:response to toxic substance"/>
    <property type="evidence" value="ECO:0007669"/>
    <property type="project" value="TreeGrafter"/>
</dbReference>
<dbReference type="EMBL" id="AP014680">
    <property type="protein sequence ID" value="BAP86762.1"/>
    <property type="molecule type" value="Genomic_DNA"/>
</dbReference>
<dbReference type="InterPro" id="IPR000169">
    <property type="entry name" value="Pept_cys_AS"/>
</dbReference>
<dbReference type="PROSITE" id="PS00139">
    <property type="entry name" value="THIOL_PROTEASE_CYS"/>
    <property type="match status" value="1"/>
</dbReference>
<keyword evidence="3 5" id="KW-0378">Hydrolase</keyword>
<dbReference type="InterPro" id="IPR004134">
    <property type="entry name" value="Peptidase_C1B"/>
</dbReference>
<dbReference type="InterPro" id="IPR038765">
    <property type="entry name" value="Papain-like_cys_pep_sf"/>
</dbReference>
<reference evidence="7 8" key="1">
    <citation type="submission" date="2014-11" db="EMBL/GenBank/DDBJ databases">
        <title>Complete genome sequence and analysis of Lactobacillus hokkaidonensis LOOC260T.</title>
        <authorList>
            <person name="Tanizawa Y."/>
            <person name="Tohno M."/>
            <person name="Kaminuma E."/>
            <person name="Nakamura Y."/>
            <person name="Arita M."/>
        </authorList>
    </citation>
    <scope>NUCLEOTIDE SEQUENCE [LARGE SCALE GENOMIC DNA]</scope>
    <source>
        <strain evidence="7 8">LOOC260</strain>
    </source>
</reference>
<keyword evidence="2 5" id="KW-0645">Protease</keyword>
<proteinExistence type="inferred from homology"/>
<dbReference type="GO" id="GO:0005737">
    <property type="term" value="C:cytoplasm"/>
    <property type="evidence" value="ECO:0007669"/>
    <property type="project" value="UniProtKB-SubCell"/>
</dbReference>
<name>A0A0A1GX84_9LACO</name>
<dbReference type="RefSeq" id="WP_041095058.1">
    <property type="nucleotide sequence ID" value="NZ_AP014680.1"/>
</dbReference>
<dbReference type="PIRSF" id="PIRSF005700">
    <property type="entry name" value="PepC"/>
    <property type="match status" value="1"/>
</dbReference>
<evidence type="ECO:0000256" key="1">
    <source>
        <dbReference type="ARBA" id="ARBA00004496"/>
    </source>
</evidence>
<evidence type="ECO:0000256" key="5">
    <source>
        <dbReference type="PIRNR" id="PIRNR005700"/>
    </source>
</evidence>
<dbReference type="PROSITE" id="PS00639">
    <property type="entry name" value="THIOL_PROTEASE_HIS"/>
    <property type="match status" value="1"/>
</dbReference>
<evidence type="ECO:0000256" key="2">
    <source>
        <dbReference type="ARBA" id="ARBA00022670"/>
    </source>
</evidence>
<evidence type="ECO:0000313" key="8">
    <source>
        <dbReference type="Proteomes" id="UP000031620"/>
    </source>
</evidence>
<dbReference type="InterPro" id="IPR025660">
    <property type="entry name" value="Pept_his_AS"/>
</dbReference>